<dbReference type="InterPro" id="IPR050498">
    <property type="entry name" value="Ycf3"/>
</dbReference>
<dbReference type="PANTHER" id="PTHR44858:SF1">
    <property type="entry name" value="UDP-N-ACETYLGLUCOSAMINE--PEPTIDE N-ACETYLGLUCOSAMINYLTRANSFERASE SPINDLY-RELATED"/>
    <property type="match status" value="1"/>
</dbReference>
<organism evidence="4 5">
    <name type="scientific">Draconibacterium orientale</name>
    <dbReference type="NCBI Taxonomy" id="1168034"/>
    <lineage>
        <taxon>Bacteria</taxon>
        <taxon>Pseudomonadati</taxon>
        <taxon>Bacteroidota</taxon>
        <taxon>Bacteroidia</taxon>
        <taxon>Marinilabiliales</taxon>
        <taxon>Prolixibacteraceae</taxon>
        <taxon>Draconibacterium</taxon>
    </lineage>
</organism>
<dbReference type="EMBL" id="FOHT01000016">
    <property type="protein sequence ID" value="SET57026.1"/>
    <property type="molecule type" value="Genomic_DNA"/>
</dbReference>
<keyword evidence="1" id="KW-0677">Repeat</keyword>
<feature type="repeat" description="TPR" evidence="3">
    <location>
        <begin position="85"/>
        <end position="118"/>
    </location>
</feature>
<dbReference type="PROSITE" id="PS50293">
    <property type="entry name" value="TPR_REGION"/>
    <property type="match status" value="1"/>
</dbReference>
<dbReference type="PROSITE" id="PS50005">
    <property type="entry name" value="TPR"/>
    <property type="match status" value="3"/>
</dbReference>
<evidence type="ECO:0000313" key="5">
    <source>
        <dbReference type="Proteomes" id="UP000181981"/>
    </source>
</evidence>
<proteinExistence type="predicted"/>
<evidence type="ECO:0000256" key="2">
    <source>
        <dbReference type="ARBA" id="ARBA00022803"/>
    </source>
</evidence>
<feature type="repeat" description="TPR" evidence="3">
    <location>
        <begin position="51"/>
        <end position="84"/>
    </location>
</feature>
<dbReference type="InterPro" id="IPR019734">
    <property type="entry name" value="TPR_rpt"/>
</dbReference>
<dbReference type="Pfam" id="PF13181">
    <property type="entry name" value="TPR_8"/>
    <property type="match status" value="3"/>
</dbReference>
<dbReference type="OrthoDB" id="638548at2"/>
<gene>
    <name evidence="4" type="ORF">SAMN05444285_11679</name>
</gene>
<dbReference type="SMART" id="SM00028">
    <property type="entry name" value="TPR"/>
    <property type="match status" value="4"/>
</dbReference>
<dbReference type="InterPro" id="IPR011990">
    <property type="entry name" value="TPR-like_helical_dom_sf"/>
</dbReference>
<dbReference type="Gene3D" id="1.25.40.10">
    <property type="entry name" value="Tetratricopeptide repeat domain"/>
    <property type="match status" value="3"/>
</dbReference>
<evidence type="ECO:0000256" key="1">
    <source>
        <dbReference type="ARBA" id="ARBA00022737"/>
    </source>
</evidence>
<evidence type="ECO:0000256" key="3">
    <source>
        <dbReference type="PROSITE-ProRule" id="PRU00339"/>
    </source>
</evidence>
<reference evidence="4 5" key="1">
    <citation type="submission" date="2016-10" db="EMBL/GenBank/DDBJ databases">
        <authorList>
            <person name="de Groot N.N."/>
        </authorList>
    </citation>
    <scope>NUCLEOTIDE SEQUENCE [LARGE SCALE GENOMIC DNA]</scope>
    <source>
        <strain evidence="4 5">DSM 25947</strain>
    </source>
</reference>
<sequence length="416" mass="48385">MRLNLLTLLIIMLCAVGTTMAQRKIDLLIIEKSYDKALQEIEKELAANPSAELFYKKGLVYKNLQDYQQALEAFLNGLQHDANNITMLEETAECFSILGNNRDAVAFYEKALQVEPNNLALAGKLGRVHINMDDYKTAFNVFSGIYEKDSSNVYWNKQLAYCSYRVFQREKARDLYEKVLEANPRDHGTYINLIHCYNWKKEANEIMATIDSGLVQFPADKDLLFEKAMFFYKTKRYGPAMLQFEKYLEQEKQPAFETLMNYGICTYFAEQEAKALDIFGDLKLLNPNDPLVMYYQSLCNRKLKNYDDAIELMTFAIEATVPDYVSEMYHHLGQMYGQQRQFKESIDALKKAYELNPGKTEVLFEIATTYEEYNSNKTLAMNYYRIYLTESGEGAKNAIYALERIEKLKEDLFFDE</sequence>
<accession>A0A1I0FHN2</accession>
<keyword evidence="2 3" id="KW-0802">TPR repeat</keyword>
<dbReference type="Proteomes" id="UP000181981">
    <property type="component" value="Unassembled WGS sequence"/>
</dbReference>
<feature type="repeat" description="TPR" evidence="3">
    <location>
        <begin position="326"/>
        <end position="359"/>
    </location>
</feature>
<dbReference type="AlphaFoldDB" id="A0A1I0FHN2"/>
<dbReference type="SUPFAM" id="SSF48452">
    <property type="entry name" value="TPR-like"/>
    <property type="match status" value="1"/>
</dbReference>
<evidence type="ECO:0000313" key="4">
    <source>
        <dbReference type="EMBL" id="SET57026.1"/>
    </source>
</evidence>
<dbReference type="RefSeq" id="WP_081804901.1">
    <property type="nucleotide sequence ID" value="NZ_FOHT01000016.1"/>
</dbReference>
<protein>
    <submittedName>
        <fullName evidence="4">Tetratricopeptide repeat-containing protein</fullName>
    </submittedName>
</protein>
<dbReference type="PANTHER" id="PTHR44858">
    <property type="entry name" value="TETRATRICOPEPTIDE REPEAT PROTEIN 6"/>
    <property type="match status" value="1"/>
</dbReference>
<name>A0A1I0FHN2_9BACT</name>